<evidence type="ECO:0008006" key="3">
    <source>
        <dbReference type="Google" id="ProtNLM"/>
    </source>
</evidence>
<sequence length="145" mass="15749">MSNDLRNCAAALAIVASFWTRPAIADEPGNADYAALNKAIVDGKEFRMLVDLSACQVRGTGAAGPPVKASMRFDGYMIQPDGTIAFATTHFTVRPDKAVREFLSFRVHPNGRIEARTMILDAVNDAVLKDTAFDCEIGKGATFHW</sequence>
<dbReference type="InterPro" id="IPR010694">
    <property type="entry name" value="Uncharacterised_VirK"/>
</dbReference>
<evidence type="ECO:0000313" key="2">
    <source>
        <dbReference type="Proteomes" id="UP000193335"/>
    </source>
</evidence>
<dbReference type="Proteomes" id="UP000193335">
    <property type="component" value="Unassembled WGS sequence"/>
</dbReference>
<comment type="caution">
    <text evidence="1">The sequence shown here is derived from an EMBL/GenBank/DDBJ whole genome shotgun (WGS) entry which is preliminary data.</text>
</comment>
<dbReference type="RefSeq" id="WP_085403519.1">
    <property type="nucleotide sequence ID" value="NZ_NAFL01000274.1"/>
</dbReference>
<dbReference type="Pfam" id="PF06903">
    <property type="entry name" value="VirK"/>
    <property type="match status" value="1"/>
</dbReference>
<proteinExistence type="predicted"/>
<accession>A0A1Y2JGR9</accession>
<dbReference type="AlphaFoldDB" id="A0A1Y2JGR9"/>
<evidence type="ECO:0000313" key="1">
    <source>
        <dbReference type="EMBL" id="OSJ27277.1"/>
    </source>
</evidence>
<gene>
    <name evidence="1" type="ORF">BSZ19_33930</name>
</gene>
<name>A0A1Y2JGR9_BRAJP</name>
<protein>
    <recommendedName>
        <fullName evidence="3">VirK protein</fullName>
    </recommendedName>
</protein>
<reference evidence="1 2" key="1">
    <citation type="submission" date="2017-03" db="EMBL/GenBank/DDBJ databases">
        <title>Whole genome sequences of fourteen strains of Bradyrhizobium canariense and one strain of Bradyrhizobium japonicum isolated from Lupinus (Papilionoideae: Genisteae) species in Algeria.</title>
        <authorList>
            <person name="Crovadore J."/>
            <person name="Chekireb D."/>
            <person name="Brachmann A."/>
            <person name="Chablais R."/>
            <person name="Cochard B."/>
            <person name="Lefort F."/>
        </authorList>
    </citation>
    <scope>NUCLEOTIDE SEQUENCE [LARGE SCALE GENOMIC DNA]</scope>
    <source>
        <strain evidence="1 2">UBMA197</strain>
    </source>
</reference>
<dbReference type="EMBL" id="NAFL01000274">
    <property type="protein sequence ID" value="OSJ27277.1"/>
    <property type="molecule type" value="Genomic_DNA"/>
</dbReference>
<organism evidence="1 2">
    <name type="scientific">Bradyrhizobium japonicum</name>
    <dbReference type="NCBI Taxonomy" id="375"/>
    <lineage>
        <taxon>Bacteria</taxon>
        <taxon>Pseudomonadati</taxon>
        <taxon>Pseudomonadota</taxon>
        <taxon>Alphaproteobacteria</taxon>
        <taxon>Hyphomicrobiales</taxon>
        <taxon>Nitrobacteraceae</taxon>
        <taxon>Bradyrhizobium</taxon>
    </lineage>
</organism>